<keyword evidence="3" id="KW-1185">Reference proteome</keyword>
<protein>
    <submittedName>
        <fullName evidence="2">Conjugation system TraG family ATPase</fullName>
    </submittedName>
</protein>
<gene>
    <name evidence="2" type="ORF">CLV81_0246</name>
</gene>
<evidence type="ECO:0000313" key="3">
    <source>
        <dbReference type="Proteomes" id="UP000237640"/>
    </source>
</evidence>
<dbReference type="EMBL" id="PVYX01000001">
    <property type="protein sequence ID" value="PRX56252.1"/>
    <property type="molecule type" value="Genomic_DNA"/>
</dbReference>
<dbReference type="Proteomes" id="UP000237640">
    <property type="component" value="Unassembled WGS sequence"/>
</dbReference>
<dbReference type="AlphaFoldDB" id="A0A2T0MFB6"/>
<evidence type="ECO:0000259" key="1">
    <source>
        <dbReference type="Pfam" id="PF19044"/>
    </source>
</evidence>
<evidence type="ECO:0000313" key="2">
    <source>
        <dbReference type="EMBL" id="PRX56252.1"/>
    </source>
</evidence>
<dbReference type="Gene3D" id="3.40.50.300">
    <property type="entry name" value="P-loop containing nucleotide triphosphate hydrolases"/>
    <property type="match status" value="1"/>
</dbReference>
<dbReference type="Gene3D" id="1.10.8.730">
    <property type="match status" value="1"/>
</dbReference>
<dbReference type="RefSeq" id="WP_106143245.1">
    <property type="nucleotide sequence ID" value="NZ_PVYX01000001.1"/>
</dbReference>
<feature type="domain" description="TraG P-loop" evidence="1">
    <location>
        <begin position="416"/>
        <end position="837"/>
    </location>
</feature>
<dbReference type="InterPro" id="IPR043964">
    <property type="entry name" value="P-loop_TraG"/>
</dbReference>
<dbReference type="InterPro" id="IPR053155">
    <property type="entry name" value="F-pilin_assembly_TraC"/>
</dbReference>
<proteinExistence type="predicted"/>
<accession>A0A2T0MFB6</accession>
<dbReference type="PANTHER" id="PTHR38467:SF1">
    <property type="entry name" value="CONJUGATIVE TRANSFER: ASSEMBLY"/>
    <property type="match status" value="1"/>
</dbReference>
<dbReference type="SUPFAM" id="SSF52540">
    <property type="entry name" value="P-loop containing nucleoside triphosphate hydrolases"/>
    <property type="match status" value="1"/>
</dbReference>
<dbReference type="NCBIfam" id="TIGR03783">
    <property type="entry name" value="Bac_Flav_CT_G"/>
    <property type="match status" value="1"/>
</dbReference>
<reference evidence="2 3" key="1">
    <citation type="submission" date="2018-03" db="EMBL/GenBank/DDBJ databases">
        <title>Genomic Encyclopedia of Archaeal and Bacterial Type Strains, Phase II (KMG-II): from individual species to whole genera.</title>
        <authorList>
            <person name="Goeker M."/>
        </authorList>
    </citation>
    <scope>NUCLEOTIDE SEQUENCE [LARGE SCALE GENOMIC DNA]</scope>
    <source>
        <strain evidence="2 3">DSM 25027</strain>
    </source>
</reference>
<dbReference type="InterPro" id="IPR027417">
    <property type="entry name" value="P-loop_NTPase"/>
</dbReference>
<sequence length="852" mass="98389">MAKKMTLMDAFPIYGYEYPILVSKERGCLGIPLRLELPEVYTLDEGDYLTLNRLVSGIIEIMGENCLLHKQDMFFGEKYTMDRERLERDFFEAEDEWYFQDRPYLEHHCFLTLHKVPKNYIDRTPQGANQYLRKDRKYFFNNHVPSEYLNADVASDFESRVRAVNDLINESELMQSRILDYESLFGEGGYYDTYLEAGFGQGTGRDLDFSDHKIYIGNKRAQFFTLENLDQFFKEDMAQHEYFGKYCIGENLFPIGNLFSLGFKIPQEHIINQYIYIPEKEKAMSRLRAKARRLDKYARNTKGDKNSAYRDQIYEFQHQILNDHKELVYYHLNVMGLSASEKGFGAMCNTIRSRFKKLGINVKENTVDRKNLFLGGIMGNGIGTSMEMFSPLSSEMTASLWYFEGGYRNPLHGTHGLRMVDRTSGKPLLVSIYKEPERMDWIFNRGMLVASGSGGGKTFFANSYLFSEYREGADIVILENGNSYDKLLAVLDGVVVENDDEHPFTFNPFALDRYDTVVKNGKRTLSEHKLTQLVALVHLLTTHHGEGTENTINASVSQTLIELMVQGYYGNNLGQENAKFSFNGFYDQVREHLPKIVKEKGIRSKVFDLNVFLLLLGKYAHDGPRAYLLNSDDDRIARLSQERLIYLKLSNLIDNEQLFPIIAFLMIDVFNKKLKDPRKLAVNKILNVDEAWNLFDNPIMANYLDAQSRMARKFGGQPIFISQKVDDFVKSKYIGNTIVVNSHIKVLLDLSEFSNSFESIRGMLGLNKKQQQAVLSLNRDLPKGRKLREMAICWKDRVKVFGLETSLPTKCIFETNPYEKASIAELHEQQGKDWQRTAKAYERINTHAHGKI</sequence>
<dbReference type="OrthoDB" id="596266at2"/>
<dbReference type="InterPro" id="IPR022509">
    <property type="entry name" value="Conjugation_ATPase_TraG"/>
</dbReference>
<name>A0A2T0MFB6_9FLAO</name>
<dbReference type="Pfam" id="PF19044">
    <property type="entry name" value="P-loop_TraG"/>
    <property type="match status" value="1"/>
</dbReference>
<comment type="caution">
    <text evidence="2">The sequence shown here is derived from an EMBL/GenBank/DDBJ whole genome shotgun (WGS) entry which is preliminary data.</text>
</comment>
<organism evidence="2 3">
    <name type="scientific">Flagellimonas meridianipacifica</name>
    <dbReference type="NCBI Taxonomy" id="1080225"/>
    <lineage>
        <taxon>Bacteria</taxon>
        <taxon>Pseudomonadati</taxon>
        <taxon>Bacteroidota</taxon>
        <taxon>Flavobacteriia</taxon>
        <taxon>Flavobacteriales</taxon>
        <taxon>Flavobacteriaceae</taxon>
        <taxon>Flagellimonas</taxon>
    </lineage>
</organism>
<dbReference type="PANTHER" id="PTHR38467">
    <property type="match status" value="1"/>
</dbReference>